<feature type="domain" description="GP-PDE" evidence="1">
    <location>
        <begin position="1"/>
        <end position="236"/>
    </location>
</feature>
<dbReference type="PROSITE" id="PS51704">
    <property type="entry name" value="GP_PDE"/>
    <property type="match status" value="1"/>
</dbReference>
<dbReference type="eggNOG" id="COG0584">
    <property type="taxonomic scope" value="Bacteria"/>
</dbReference>
<dbReference type="InterPro" id="IPR017946">
    <property type="entry name" value="PLC-like_Pdiesterase_TIM-brl"/>
</dbReference>
<dbReference type="STRING" id="558173.CDOO_12740"/>
<dbReference type="EMBL" id="CP006764">
    <property type="protein sequence ID" value="AIT62030.1"/>
    <property type="molecule type" value="Genomic_DNA"/>
</dbReference>
<organism evidence="2 3">
    <name type="scientific">Corynebacterium doosanense CAU 212 = DSM 45436</name>
    <dbReference type="NCBI Taxonomy" id="558173"/>
    <lineage>
        <taxon>Bacteria</taxon>
        <taxon>Bacillati</taxon>
        <taxon>Actinomycetota</taxon>
        <taxon>Actinomycetes</taxon>
        <taxon>Mycobacteriales</taxon>
        <taxon>Corynebacteriaceae</taxon>
        <taxon>Corynebacterium</taxon>
    </lineage>
</organism>
<dbReference type="HOGENOM" id="CLU_030006_3_0_11"/>
<proteinExistence type="predicted"/>
<dbReference type="GO" id="GO:0006629">
    <property type="term" value="P:lipid metabolic process"/>
    <property type="evidence" value="ECO:0007669"/>
    <property type="project" value="InterPro"/>
</dbReference>
<reference evidence="2 3" key="1">
    <citation type="submission" date="2013-09" db="EMBL/GenBank/DDBJ databases">
        <title>Complete genome sequence of Corynebacterium doosanense CAU 212(T) (=DSM 45436(T)), isolated from activated sludge.</title>
        <authorList>
            <person name="Schaffert L."/>
            <person name="Albersmeier A."/>
            <person name="Kalinowski J."/>
            <person name="Ruckert C."/>
        </authorList>
    </citation>
    <scope>NUCLEOTIDE SEQUENCE [LARGE SCALE GENOMIC DNA]</scope>
    <source>
        <strain evidence="2 3">CAU 212</strain>
    </source>
</reference>
<dbReference type="RefSeq" id="WP_018022019.1">
    <property type="nucleotide sequence ID" value="NZ_AQUX01000005.1"/>
</dbReference>
<dbReference type="PANTHER" id="PTHR46211:SF13">
    <property type="entry name" value="GLYCEROPHOSPHODIESTER PHOSPHODIESTERASE 1-RELATED"/>
    <property type="match status" value="1"/>
</dbReference>
<dbReference type="Pfam" id="PF03009">
    <property type="entry name" value="GDPD"/>
    <property type="match status" value="1"/>
</dbReference>
<sequence length="243" mass="27327">MKIVAHRGIAPGFRELTPAAFEHSLALPIHGVECDVRLCRTGEVVLHHDRRLGRTSSGFSKVSSLSLDQLRQQNFGTEEMPQSILTLDEMLEMIRDAGDKHLYLEIKHPSRYGRMLEEQVQRALIYAGMLEDERIHIISFSTLSIRRMAELAPALDRIYLRRQWELRYNPGDVQLCEPTALGLGLSSARVRPDLVGAHGLPSYLWTLNSPADIRFAERVGADIIATDFPEMALETLGQLASVD</sequence>
<dbReference type="Proteomes" id="UP000029914">
    <property type="component" value="Chromosome"/>
</dbReference>
<dbReference type="OrthoDB" id="9758957at2"/>
<protein>
    <submittedName>
        <fullName evidence="2">Glycerophosphodiester phosphodiesterase</fullName>
    </submittedName>
</protein>
<evidence type="ECO:0000313" key="3">
    <source>
        <dbReference type="Proteomes" id="UP000029914"/>
    </source>
</evidence>
<dbReference type="GO" id="GO:0008081">
    <property type="term" value="F:phosphoric diester hydrolase activity"/>
    <property type="evidence" value="ECO:0007669"/>
    <property type="project" value="InterPro"/>
</dbReference>
<dbReference type="Gene3D" id="3.20.20.190">
    <property type="entry name" value="Phosphatidylinositol (PI) phosphodiesterase"/>
    <property type="match status" value="1"/>
</dbReference>
<accession>A0A097IIS1</accession>
<dbReference type="KEGG" id="cdo:CDOO_12740"/>
<name>A0A097IIS1_9CORY</name>
<gene>
    <name evidence="2" type="ORF">CDOO_12740</name>
</gene>
<dbReference type="AlphaFoldDB" id="A0A097IIS1"/>
<dbReference type="InterPro" id="IPR030395">
    <property type="entry name" value="GP_PDE_dom"/>
</dbReference>
<dbReference type="SUPFAM" id="SSF51695">
    <property type="entry name" value="PLC-like phosphodiesterases"/>
    <property type="match status" value="1"/>
</dbReference>
<dbReference type="PANTHER" id="PTHR46211">
    <property type="entry name" value="GLYCEROPHOSPHORYL DIESTER PHOSPHODIESTERASE"/>
    <property type="match status" value="1"/>
</dbReference>
<evidence type="ECO:0000259" key="1">
    <source>
        <dbReference type="PROSITE" id="PS51704"/>
    </source>
</evidence>
<keyword evidence="3" id="KW-1185">Reference proteome</keyword>
<evidence type="ECO:0000313" key="2">
    <source>
        <dbReference type="EMBL" id="AIT62030.1"/>
    </source>
</evidence>